<feature type="transmembrane region" description="Helical" evidence="10">
    <location>
        <begin position="157"/>
        <end position="179"/>
    </location>
</feature>
<keyword evidence="3" id="KW-0813">Transport</keyword>
<feature type="domain" description="ABC transporter" evidence="11">
    <location>
        <begin position="364"/>
        <end position="598"/>
    </location>
</feature>
<dbReference type="GO" id="GO:0140359">
    <property type="term" value="F:ABC-type transporter activity"/>
    <property type="evidence" value="ECO:0007669"/>
    <property type="project" value="InterPro"/>
</dbReference>
<dbReference type="Pfam" id="PF00005">
    <property type="entry name" value="ABC_tran"/>
    <property type="match status" value="1"/>
</dbReference>
<dbReference type="FunFam" id="3.40.50.300:FF:000186">
    <property type="entry name" value="ATP-binding cassette sub-family B member 7, mitochondrial"/>
    <property type="match status" value="1"/>
</dbReference>
<comment type="similarity">
    <text evidence="2">Belongs to the ABC transporter superfamily.</text>
</comment>
<dbReference type="SUPFAM" id="SSF90123">
    <property type="entry name" value="ABC transporter transmembrane region"/>
    <property type="match status" value="1"/>
</dbReference>
<evidence type="ECO:0000313" key="13">
    <source>
        <dbReference type="EMBL" id="SDO02939.1"/>
    </source>
</evidence>
<dbReference type="GO" id="GO:0005886">
    <property type="term" value="C:plasma membrane"/>
    <property type="evidence" value="ECO:0007669"/>
    <property type="project" value="UniProtKB-SubCell"/>
</dbReference>
<keyword evidence="4 10" id="KW-0812">Transmembrane</keyword>
<feature type="domain" description="ABC transmembrane type-1" evidence="12">
    <location>
        <begin position="39"/>
        <end position="330"/>
    </location>
</feature>
<dbReference type="GO" id="GO:0016887">
    <property type="term" value="F:ATP hydrolysis activity"/>
    <property type="evidence" value="ECO:0007669"/>
    <property type="project" value="InterPro"/>
</dbReference>
<organism evidence="13 14">
    <name type="scientific">Aureimonas jatrophae</name>
    <dbReference type="NCBI Taxonomy" id="1166073"/>
    <lineage>
        <taxon>Bacteria</taxon>
        <taxon>Pseudomonadati</taxon>
        <taxon>Pseudomonadota</taxon>
        <taxon>Alphaproteobacteria</taxon>
        <taxon>Hyphomicrobiales</taxon>
        <taxon>Aurantimonadaceae</taxon>
        <taxon>Aureimonas</taxon>
    </lineage>
</organism>
<dbReference type="Gene3D" id="1.20.1560.10">
    <property type="entry name" value="ABC transporter type 1, transmembrane domain"/>
    <property type="match status" value="1"/>
</dbReference>
<dbReference type="InterPro" id="IPR011527">
    <property type="entry name" value="ABC1_TM_dom"/>
</dbReference>
<keyword evidence="14" id="KW-1185">Reference proteome</keyword>
<accession>A0A1H0G864</accession>
<dbReference type="PROSITE" id="PS00211">
    <property type="entry name" value="ABC_TRANSPORTER_1"/>
    <property type="match status" value="1"/>
</dbReference>
<dbReference type="PANTHER" id="PTHR24221">
    <property type="entry name" value="ATP-BINDING CASSETTE SUB-FAMILY B"/>
    <property type="match status" value="1"/>
</dbReference>
<keyword evidence="5" id="KW-0547">Nucleotide-binding</keyword>
<gene>
    <name evidence="13" type="ORF">SAMN05192530_1037</name>
</gene>
<evidence type="ECO:0000259" key="11">
    <source>
        <dbReference type="PROSITE" id="PS50893"/>
    </source>
</evidence>
<dbReference type="CDD" id="cd03253">
    <property type="entry name" value="ABCC_ATM1_transporter"/>
    <property type="match status" value="1"/>
</dbReference>
<feature type="transmembrane region" description="Helical" evidence="10">
    <location>
        <begin position="75"/>
        <end position="93"/>
    </location>
</feature>
<dbReference type="InterPro" id="IPR003439">
    <property type="entry name" value="ABC_transporter-like_ATP-bd"/>
</dbReference>
<keyword evidence="6 13" id="KW-0067">ATP-binding</keyword>
<reference evidence="13 14" key="1">
    <citation type="submission" date="2016-10" db="EMBL/GenBank/DDBJ databases">
        <authorList>
            <person name="de Groot N.N."/>
        </authorList>
    </citation>
    <scope>NUCLEOTIDE SEQUENCE [LARGE SCALE GENOMIC DNA]</scope>
    <source>
        <strain evidence="14">L7-484,KACC 16230,DSM 25025</strain>
    </source>
</reference>
<dbReference type="PANTHER" id="PTHR24221:SF654">
    <property type="entry name" value="ATP-BINDING CASSETTE SUB-FAMILY B MEMBER 6"/>
    <property type="match status" value="1"/>
</dbReference>
<feature type="transmembrane region" description="Helical" evidence="10">
    <location>
        <begin position="38"/>
        <end position="59"/>
    </location>
</feature>
<name>A0A1H0G864_9HYPH</name>
<sequence>MANQQDTVSGDGAAMWRTLRNLWPYMWPKERPDLQRRVLWATFYLVLAKLLTVGIPYFFKWATDALDGANSAREWLPIVLTGAVTLVVAYNVARVVSVALNQLRDSLFASVGQYAVRILAFRTFVHMHQLSLRFHLERRTGGLSRIIERGTKGIETIVRFTILNTVPTLLEFALTAAIFGFTYGVSYLVVVTATVVLYGWFTIKASDWRIAIRREMNDSDTDANTKAIDSLLNFETVKYFGNEGMEAERFDRSMARYEKAATQTWTSLGWLNFGQGVIFSAGMGTAMVMSALEVRAGTQTLGDFVFINALLMQLSIPLNFIGFVYREIRQGLTDMEEMFRLLGIRQEVTDRAGASDLQVTAGAIRFEDVRFAYDPERPILRGVSFEVPAGKSVAIVGPSGAGKSTISRLLFRFYDVQGGRILIDGQDIASVTQASVRKAIGIVPQDTVLFNDTISYNIRYGRIDASEDDVRRAADLAQISGFIEMLPDGFSTMVGERGLKLSGGEKQRVAIARTILKSPPILVLDEATSALDTHTEQDIQSALQLVSQRRTTLTIAHRLSTIVDADEILVLRAGEIVERGTHRDLLQQSGLYSELWTMQREESEAEEALKRVRQAERAGNAPMRADTQPA</sequence>
<evidence type="ECO:0000256" key="2">
    <source>
        <dbReference type="ARBA" id="ARBA00005417"/>
    </source>
</evidence>
<dbReference type="InterPro" id="IPR039421">
    <property type="entry name" value="Type_1_exporter"/>
</dbReference>
<evidence type="ECO:0000256" key="10">
    <source>
        <dbReference type="SAM" id="Phobius"/>
    </source>
</evidence>
<dbReference type="SMART" id="SM00382">
    <property type="entry name" value="AAA"/>
    <property type="match status" value="1"/>
</dbReference>
<dbReference type="Proteomes" id="UP000198793">
    <property type="component" value="Unassembled WGS sequence"/>
</dbReference>
<feature type="region of interest" description="Disordered" evidence="9">
    <location>
        <begin position="607"/>
        <end position="630"/>
    </location>
</feature>
<evidence type="ECO:0000256" key="6">
    <source>
        <dbReference type="ARBA" id="ARBA00022840"/>
    </source>
</evidence>
<evidence type="ECO:0000256" key="3">
    <source>
        <dbReference type="ARBA" id="ARBA00022448"/>
    </source>
</evidence>
<keyword evidence="7 10" id="KW-1133">Transmembrane helix</keyword>
<evidence type="ECO:0000256" key="8">
    <source>
        <dbReference type="ARBA" id="ARBA00023136"/>
    </source>
</evidence>
<evidence type="ECO:0000256" key="9">
    <source>
        <dbReference type="SAM" id="MobiDB-lite"/>
    </source>
</evidence>
<evidence type="ECO:0000256" key="5">
    <source>
        <dbReference type="ARBA" id="ARBA00022741"/>
    </source>
</evidence>
<dbReference type="InterPro" id="IPR036640">
    <property type="entry name" value="ABC1_TM_sf"/>
</dbReference>
<dbReference type="GO" id="GO:0005524">
    <property type="term" value="F:ATP binding"/>
    <property type="evidence" value="ECO:0007669"/>
    <property type="project" value="UniProtKB-KW"/>
</dbReference>
<evidence type="ECO:0000256" key="4">
    <source>
        <dbReference type="ARBA" id="ARBA00022692"/>
    </source>
</evidence>
<dbReference type="SUPFAM" id="SSF52540">
    <property type="entry name" value="P-loop containing nucleoside triphosphate hydrolases"/>
    <property type="match status" value="1"/>
</dbReference>
<dbReference type="PROSITE" id="PS50929">
    <property type="entry name" value="ABC_TM1F"/>
    <property type="match status" value="1"/>
</dbReference>
<evidence type="ECO:0000313" key="14">
    <source>
        <dbReference type="Proteomes" id="UP000198793"/>
    </source>
</evidence>
<comment type="subcellular location">
    <subcellularLocation>
        <location evidence="1">Cell membrane</location>
        <topology evidence="1">Multi-pass membrane protein</topology>
    </subcellularLocation>
</comment>
<proteinExistence type="inferred from homology"/>
<dbReference type="PROSITE" id="PS50893">
    <property type="entry name" value="ABC_TRANSPORTER_2"/>
    <property type="match status" value="1"/>
</dbReference>
<feature type="transmembrane region" description="Helical" evidence="10">
    <location>
        <begin position="304"/>
        <end position="325"/>
    </location>
</feature>
<feature type="transmembrane region" description="Helical" evidence="10">
    <location>
        <begin position="269"/>
        <end position="292"/>
    </location>
</feature>
<evidence type="ECO:0000256" key="1">
    <source>
        <dbReference type="ARBA" id="ARBA00004651"/>
    </source>
</evidence>
<dbReference type="Gene3D" id="3.40.50.300">
    <property type="entry name" value="P-loop containing nucleotide triphosphate hydrolases"/>
    <property type="match status" value="1"/>
</dbReference>
<dbReference type="InterPro" id="IPR027417">
    <property type="entry name" value="P-loop_NTPase"/>
</dbReference>
<dbReference type="CDD" id="cd18582">
    <property type="entry name" value="ABC_6TM_ATM1_ABCB7"/>
    <property type="match status" value="1"/>
</dbReference>
<dbReference type="InterPro" id="IPR017871">
    <property type="entry name" value="ABC_transporter-like_CS"/>
</dbReference>
<dbReference type="EMBL" id="FNIT01000003">
    <property type="protein sequence ID" value="SDO02939.1"/>
    <property type="molecule type" value="Genomic_DNA"/>
</dbReference>
<dbReference type="AlphaFoldDB" id="A0A1H0G864"/>
<feature type="compositionally biased region" description="Basic and acidic residues" evidence="9">
    <location>
        <begin position="607"/>
        <end position="616"/>
    </location>
</feature>
<evidence type="ECO:0000259" key="12">
    <source>
        <dbReference type="PROSITE" id="PS50929"/>
    </source>
</evidence>
<dbReference type="Pfam" id="PF00664">
    <property type="entry name" value="ABC_membrane"/>
    <property type="match status" value="1"/>
</dbReference>
<evidence type="ECO:0000256" key="7">
    <source>
        <dbReference type="ARBA" id="ARBA00022989"/>
    </source>
</evidence>
<dbReference type="InterPro" id="IPR003593">
    <property type="entry name" value="AAA+_ATPase"/>
</dbReference>
<keyword evidence="8 10" id="KW-0472">Membrane</keyword>
<dbReference type="STRING" id="1166073.SAMN05192530_1037"/>
<protein>
    <submittedName>
        <fullName evidence="13">ATP-binding cassette, subfamily B</fullName>
    </submittedName>
</protein>
<feature type="transmembrane region" description="Helical" evidence="10">
    <location>
        <begin position="185"/>
        <end position="203"/>
    </location>
</feature>